<evidence type="ECO:0000313" key="5">
    <source>
        <dbReference type="Proteomes" id="UP000614601"/>
    </source>
</evidence>
<dbReference type="EMBL" id="CAJFDH010000006">
    <property type="protein sequence ID" value="CAD5227724.1"/>
    <property type="molecule type" value="Genomic_DNA"/>
</dbReference>
<feature type="chain" id="PRO_5035595651" evidence="3">
    <location>
        <begin position="18"/>
        <end position="618"/>
    </location>
</feature>
<keyword evidence="3" id="KW-0732">Signal</keyword>
<keyword evidence="5" id="KW-1185">Reference proteome</keyword>
<evidence type="ECO:0000313" key="4">
    <source>
        <dbReference type="EMBL" id="CAD5227724.1"/>
    </source>
</evidence>
<comment type="caution">
    <text evidence="4">The sequence shown here is derived from an EMBL/GenBank/DDBJ whole genome shotgun (WGS) entry which is preliminary data.</text>
</comment>
<dbReference type="AlphaFoldDB" id="A0A811LHW5"/>
<feature type="signal peptide" evidence="3">
    <location>
        <begin position="1"/>
        <end position="17"/>
    </location>
</feature>
<feature type="region of interest" description="Disordered" evidence="2">
    <location>
        <begin position="455"/>
        <end position="518"/>
    </location>
</feature>
<feature type="compositionally biased region" description="Low complexity" evidence="2">
    <location>
        <begin position="488"/>
        <end position="518"/>
    </location>
</feature>
<dbReference type="InterPro" id="IPR052140">
    <property type="entry name" value="Dev_Signal_Hedgehog-like"/>
</dbReference>
<reference evidence="4" key="1">
    <citation type="submission" date="2020-09" db="EMBL/GenBank/DDBJ databases">
        <authorList>
            <person name="Kikuchi T."/>
        </authorList>
    </citation>
    <scope>NUCLEOTIDE SEQUENCE</scope>
    <source>
        <strain evidence="4">SH1</strain>
    </source>
</reference>
<accession>A0A811LHW5</accession>
<dbReference type="PANTHER" id="PTHR46706:SF12">
    <property type="entry name" value="PROTEIN QUA-1-RELATED"/>
    <property type="match status" value="1"/>
</dbReference>
<feature type="compositionally biased region" description="Basic residues" evidence="2">
    <location>
        <begin position="227"/>
        <end position="239"/>
    </location>
</feature>
<feature type="compositionally biased region" description="Low complexity" evidence="2">
    <location>
        <begin position="292"/>
        <end position="309"/>
    </location>
</feature>
<evidence type="ECO:0000256" key="2">
    <source>
        <dbReference type="SAM" id="MobiDB-lite"/>
    </source>
</evidence>
<organism evidence="4 5">
    <name type="scientific">Bursaphelenchus okinawaensis</name>
    <dbReference type="NCBI Taxonomy" id="465554"/>
    <lineage>
        <taxon>Eukaryota</taxon>
        <taxon>Metazoa</taxon>
        <taxon>Ecdysozoa</taxon>
        <taxon>Nematoda</taxon>
        <taxon>Chromadorea</taxon>
        <taxon>Rhabditida</taxon>
        <taxon>Tylenchina</taxon>
        <taxon>Tylenchomorpha</taxon>
        <taxon>Aphelenchoidea</taxon>
        <taxon>Aphelenchoididae</taxon>
        <taxon>Bursaphelenchus</taxon>
    </lineage>
</organism>
<feature type="compositionally biased region" description="Polar residues" evidence="2">
    <location>
        <begin position="456"/>
        <end position="487"/>
    </location>
</feature>
<feature type="region of interest" description="Disordered" evidence="2">
    <location>
        <begin position="216"/>
        <end position="244"/>
    </location>
</feature>
<dbReference type="Proteomes" id="UP000614601">
    <property type="component" value="Unassembled WGS sequence"/>
</dbReference>
<evidence type="ECO:0000256" key="1">
    <source>
        <dbReference type="ARBA" id="ARBA00022473"/>
    </source>
</evidence>
<feature type="compositionally biased region" description="Low complexity" evidence="2">
    <location>
        <begin position="320"/>
        <end position="331"/>
    </location>
</feature>
<feature type="region of interest" description="Disordered" evidence="2">
    <location>
        <begin position="292"/>
        <end position="334"/>
    </location>
</feature>
<dbReference type="PANTHER" id="PTHR46706">
    <property type="entry name" value="PROTEIN QUA-1-RELATED"/>
    <property type="match status" value="1"/>
</dbReference>
<dbReference type="OrthoDB" id="5860691at2759"/>
<name>A0A811LHW5_9BILA</name>
<protein>
    <submittedName>
        <fullName evidence="4">Uncharacterized protein</fullName>
    </submittedName>
</protein>
<sequence>MRLTVAILISLIVAATASYCGKTGVPYSFEVLPNGAPVLGCAQPSCVAAAEEPLVEDSEFLTDVNGQSDGFFRDGDRTLKRYRHANAPKLIANCSGSFNELSCPRKNQFVGGIEYIDHPRQPLILQCCTYDALKFSQEVGTTNVGPGEAITGGEVVRNGRQISFDVIANVRKIVKSSGSQKVSYEVTVRRMNCLPDPPEPEVDFENEVPSEVLKILAGSGTPAEKNQKKKEGKHGKKNKQNAAPTEHLDNAVNSEASLAPQQQVQQSQQLQQQGQQYQQQGQQYQQQGQQYQQQGQQYQQPQQPQQPQQFPTPESQNQDAAAQQQAQAEYQRAQEEYQRKLAEYNQQVAQQQAAATQAPPTASTLFPTLPTHTFPTFPTLPPHTFPTFAPFTFPSLAVTPAPVAQPAFPGYQAPVQPAPAFAQGTSGGFGQGAGARAFAAPTLSGADAQAVGTDALQASSSPGAGQTQGLQSQAAPVSADQSGASQTGPVAQPAGSQPAAPSTLTGFPQGPAGSLPGLPALPTVSATVAPFPTFSPLPGLGGPAAPGLSGAGSLPTFPTLPPPAGFPTVAPAVTPQLPTGVADASRAAAMGTILNQFQGGYRPIEVPGLGVIGYGSSP</sequence>
<gene>
    <name evidence="4" type="ORF">BOKJ2_LOCUS12316</name>
</gene>
<evidence type="ECO:0000256" key="3">
    <source>
        <dbReference type="SAM" id="SignalP"/>
    </source>
</evidence>
<keyword evidence="1" id="KW-0217">Developmental protein</keyword>
<dbReference type="Proteomes" id="UP000783686">
    <property type="component" value="Unassembled WGS sequence"/>
</dbReference>
<proteinExistence type="predicted"/>
<dbReference type="EMBL" id="CAJFCW020000006">
    <property type="protein sequence ID" value="CAG9123544.1"/>
    <property type="molecule type" value="Genomic_DNA"/>
</dbReference>